<name>A0A1I8I579_9PLAT</name>
<organism evidence="1 2">
    <name type="scientific">Macrostomum lignano</name>
    <dbReference type="NCBI Taxonomy" id="282301"/>
    <lineage>
        <taxon>Eukaryota</taxon>
        <taxon>Metazoa</taxon>
        <taxon>Spiralia</taxon>
        <taxon>Lophotrochozoa</taxon>
        <taxon>Platyhelminthes</taxon>
        <taxon>Rhabditophora</taxon>
        <taxon>Macrostomorpha</taxon>
        <taxon>Macrostomida</taxon>
        <taxon>Macrostomidae</taxon>
        <taxon>Macrostomum</taxon>
    </lineage>
</organism>
<evidence type="ECO:0000313" key="2">
    <source>
        <dbReference type="WBParaSite" id="maker-uti_cns_0009897-snap-gene-0.7-mRNA-1"/>
    </source>
</evidence>
<proteinExistence type="predicted"/>
<protein>
    <submittedName>
        <fullName evidence="2">Uncharacterized protein</fullName>
    </submittedName>
</protein>
<reference evidence="2" key="1">
    <citation type="submission" date="2016-11" db="UniProtKB">
        <authorList>
            <consortium name="WormBaseParasite"/>
        </authorList>
    </citation>
    <scope>IDENTIFICATION</scope>
</reference>
<keyword evidence="1" id="KW-1185">Reference proteome</keyword>
<dbReference type="AlphaFoldDB" id="A0A1I8I579"/>
<sequence length="118" mass="12958">MKLRTGAAARTTSSCMRPRLIRSFPAPNIRDTIPTTSSAAGSCRPATAATLPIRFPTWTIVWSSRCWTMTCRTVRLAPRISWKLRTESACGTTDMLRSAAINALAEKRIVLSALENTC</sequence>
<evidence type="ECO:0000313" key="1">
    <source>
        <dbReference type="Proteomes" id="UP000095280"/>
    </source>
</evidence>
<dbReference type="Proteomes" id="UP000095280">
    <property type="component" value="Unplaced"/>
</dbReference>
<dbReference type="WBParaSite" id="maker-uti_cns_0009897-snap-gene-0.7-mRNA-1">
    <property type="protein sequence ID" value="maker-uti_cns_0009897-snap-gene-0.7-mRNA-1"/>
    <property type="gene ID" value="maker-uti_cns_0009897-snap-gene-0.7"/>
</dbReference>
<accession>A0A1I8I579</accession>